<keyword evidence="4" id="KW-1185">Reference proteome</keyword>
<dbReference type="AlphaFoldDB" id="C1N148"/>
<dbReference type="GeneID" id="9687188"/>
<evidence type="ECO:0000256" key="2">
    <source>
        <dbReference type="SAM" id="SignalP"/>
    </source>
</evidence>
<feature type="compositionally biased region" description="Low complexity" evidence="1">
    <location>
        <begin position="73"/>
        <end position="86"/>
    </location>
</feature>
<dbReference type="EMBL" id="GG663744">
    <property type="protein sequence ID" value="EEH54379.1"/>
    <property type="molecule type" value="Genomic_DNA"/>
</dbReference>
<feature type="chain" id="PRO_5002912212" evidence="2">
    <location>
        <begin position="28"/>
        <end position="308"/>
    </location>
</feature>
<evidence type="ECO:0000313" key="4">
    <source>
        <dbReference type="Proteomes" id="UP000001876"/>
    </source>
</evidence>
<feature type="signal peptide" evidence="2">
    <location>
        <begin position="1"/>
        <end position="27"/>
    </location>
</feature>
<feature type="compositionally biased region" description="Low complexity" evidence="1">
    <location>
        <begin position="236"/>
        <end position="249"/>
    </location>
</feature>
<gene>
    <name evidence="3" type="ORF">MICPUCDRAFT_63013</name>
</gene>
<dbReference type="KEGG" id="mpp:MICPUCDRAFT_63013"/>
<dbReference type="Proteomes" id="UP000001876">
    <property type="component" value="Unassembled WGS sequence"/>
</dbReference>
<dbReference type="RefSeq" id="XP_003061749.1">
    <property type="nucleotide sequence ID" value="XM_003061703.1"/>
</dbReference>
<feature type="region of interest" description="Disordered" evidence="1">
    <location>
        <begin position="42"/>
        <end position="285"/>
    </location>
</feature>
<reference evidence="3 4" key="1">
    <citation type="journal article" date="2009" name="Science">
        <title>Green evolution and dynamic adaptations revealed by genomes of the marine picoeukaryotes Micromonas.</title>
        <authorList>
            <person name="Worden A.Z."/>
            <person name="Lee J.H."/>
            <person name="Mock T."/>
            <person name="Rouze P."/>
            <person name="Simmons M.P."/>
            <person name="Aerts A.L."/>
            <person name="Allen A.E."/>
            <person name="Cuvelier M.L."/>
            <person name="Derelle E."/>
            <person name="Everett M.V."/>
            <person name="Foulon E."/>
            <person name="Grimwood J."/>
            <person name="Gundlach H."/>
            <person name="Henrissat B."/>
            <person name="Napoli C."/>
            <person name="McDonald S.M."/>
            <person name="Parker M.S."/>
            <person name="Rombauts S."/>
            <person name="Salamov A."/>
            <person name="Von Dassow P."/>
            <person name="Badger J.H."/>
            <person name="Coutinho P.M."/>
            <person name="Demir E."/>
            <person name="Dubchak I."/>
            <person name="Gentemann C."/>
            <person name="Eikrem W."/>
            <person name="Gready J.E."/>
            <person name="John U."/>
            <person name="Lanier W."/>
            <person name="Lindquist E.A."/>
            <person name="Lucas S."/>
            <person name="Mayer K.F."/>
            <person name="Moreau H."/>
            <person name="Not F."/>
            <person name="Otillar R."/>
            <person name="Panaud O."/>
            <person name="Pangilinan J."/>
            <person name="Paulsen I."/>
            <person name="Piegu B."/>
            <person name="Poliakov A."/>
            <person name="Robbens S."/>
            <person name="Schmutz J."/>
            <person name="Toulza E."/>
            <person name="Wyss T."/>
            <person name="Zelensky A."/>
            <person name="Zhou K."/>
            <person name="Armbrust E.V."/>
            <person name="Bhattacharya D."/>
            <person name="Goodenough U.W."/>
            <person name="Van de Peer Y."/>
            <person name="Grigoriev I.V."/>
        </authorList>
    </citation>
    <scope>NUCLEOTIDE SEQUENCE [LARGE SCALE GENOMIC DNA]</scope>
    <source>
        <strain evidence="3 4">CCMP1545</strain>
    </source>
</reference>
<evidence type="ECO:0000313" key="3">
    <source>
        <dbReference type="EMBL" id="EEH54379.1"/>
    </source>
</evidence>
<feature type="compositionally biased region" description="Basic and acidic residues" evidence="1">
    <location>
        <begin position="226"/>
        <end position="235"/>
    </location>
</feature>
<proteinExistence type="predicted"/>
<organism evidence="4">
    <name type="scientific">Micromonas pusilla (strain CCMP1545)</name>
    <name type="common">Picoplanktonic green alga</name>
    <dbReference type="NCBI Taxonomy" id="564608"/>
    <lineage>
        <taxon>Eukaryota</taxon>
        <taxon>Viridiplantae</taxon>
        <taxon>Chlorophyta</taxon>
        <taxon>Mamiellophyceae</taxon>
        <taxon>Mamiellales</taxon>
        <taxon>Mamiellaceae</taxon>
        <taxon>Micromonas</taxon>
    </lineage>
</organism>
<name>C1N148_MICPC</name>
<accession>C1N148</accession>
<feature type="compositionally biased region" description="Basic and acidic residues" evidence="1">
    <location>
        <begin position="100"/>
        <end position="140"/>
    </location>
</feature>
<protein>
    <submittedName>
        <fullName evidence="3">Predicted protein</fullName>
    </submittedName>
</protein>
<feature type="compositionally biased region" description="Low complexity" evidence="1">
    <location>
        <begin position="186"/>
        <end position="223"/>
    </location>
</feature>
<sequence length="308" mass="30485">MGFARSRRALALALVALVALAANPASASTSADADAIDAGKTAPISRGAGGAPDVSRVVSRAPTAEDVESLLRGGAASSDAATAGASEPAHKPGETPAEVYVRDRGEAKRAREAKKAREEATIARIRANDAKEHSPTDVKGARGRGRVDAAATSGPIAQPVAPVTPPEPTEPTDDDGGGGGGGGGEWEAAAAAAAAAAVPETARPIAAAAAAVPETARPVAAAASDGPHDVTHDAETVAPAEEPTTAPAASDDEDEGPTPETAVPTERKRAARGSGRGHVITSDVFSQLEDAAERAEKAANATRSGHVG</sequence>
<keyword evidence="2" id="KW-0732">Signal</keyword>
<evidence type="ECO:0000256" key="1">
    <source>
        <dbReference type="SAM" id="MobiDB-lite"/>
    </source>
</evidence>